<sequence>MDFLNLSNFTQTQSSTGFEKLFLKKLSSKPSAFKRWLKSHSDSYIYVLVPKPQTLEVADGTRLNRLRLLIYISDKSQDELMRIALKNNRRVLFTRKPDLTLTDFKVSKDKKEIELQYPEDFFLDCYYASQYADLFENNLLEANKNQLNKRLKDNYGSIVKQKI</sequence>
<evidence type="ECO:0000313" key="2">
    <source>
        <dbReference type="Proteomes" id="UP000322051"/>
    </source>
</evidence>
<comment type="caution">
    <text evidence="1">The sequence shown here is derived from an EMBL/GenBank/DDBJ whole genome shotgun (WGS) entry which is preliminary data.</text>
</comment>
<evidence type="ECO:0000313" key="1">
    <source>
        <dbReference type="EMBL" id="KAA8797938.1"/>
    </source>
</evidence>
<reference evidence="1 2" key="1">
    <citation type="submission" date="2019-09" db="EMBL/GenBank/DDBJ databases">
        <title>Comparative analysis of L. crispatus genomes revealed niche specific adaptation to different host and body sites.</title>
        <authorList>
            <person name="Pan M."/>
            <person name="Hidalgo-Cantabrana C."/>
            <person name="Barrangou R."/>
        </authorList>
    </citation>
    <scope>NUCLEOTIDE SEQUENCE [LARGE SCALE GENOMIC DNA]</scope>
    <source>
        <strain evidence="1 2">NCK973</strain>
    </source>
</reference>
<organism evidence="1 2">
    <name type="scientific">Lactobacillus crispatus</name>
    <dbReference type="NCBI Taxonomy" id="47770"/>
    <lineage>
        <taxon>Bacteria</taxon>
        <taxon>Bacillati</taxon>
        <taxon>Bacillota</taxon>
        <taxon>Bacilli</taxon>
        <taxon>Lactobacillales</taxon>
        <taxon>Lactobacillaceae</taxon>
        <taxon>Lactobacillus</taxon>
    </lineage>
</organism>
<dbReference type="RefSeq" id="WP_150352924.1">
    <property type="nucleotide sequence ID" value="NZ_VUAM01000021.1"/>
</dbReference>
<dbReference type="Proteomes" id="UP000322051">
    <property type="component" value="Unassembled WGS sequence"/>
</dbReference>
<dbReference type="EMBL" id="VUAO01000012">
    <property type="protein sequence ID" value="KAA8797938.1"/>
    <property type="molecule type" value="Genomic_DNA"/>
</dbReference>
<accession>A0AB73BPX2</accession>
<protein>
    <submittedName>
        <fullName evidence="1">Uncharacterized protein</fullName>
    </submittedName>
</protein>
<gene>
    <name evidence="1" type="ORF">F1C02_05565</name>
</gene>
<proteinExistence type="predicted"/>
<dbReference type="AlphaFoldDB" id="A0AB73BPX2"/>
<name>A0AB73BPX2_9LACO</name>